<dbReference type="GO" id="GO:0000981">
    <property type="term" value="F:DNA-binding transcription factor activity, RNA polymerase II-specific"/>
    <property type="evidence" value="ECO:0007669"/>
    <property type="project" value="TreeGrafter"/>
</dbReference>
<accession>A0AAJ0HEG1</accession>
<evidence type="ECO:0000256" key="8">
    <source>
        <dbReference type="SAM" id="MobiDB-lite"/>
    </source>
</evidence>
<name>A0AAJ0HEG1_9PEZI</name>
<evidence type="ECO:0000313" key="11">
    <source>
        <dbReference type="Proteomes" id="UP001275084"/>
    </source>
</evidence>
<proteinExistence type="predicted"/>
<dbReference type="InterPro" id="IPR036395">
    <property type="entry name" value="Cu_fist_DNA-bd_dom_sf"/>
</dbReference>
<evidence type="ECO:0000256" key="3">
    <source>
        <dbReference type="ARBA" id="ARBA00022833"/>
    </source>
</evidence>
<dbReference type="PRINTS" id="PR00617">
    <property type="entry name" value="COPPERFIST"/>
</dbReference>
<dbReference type="GO" id="GO:0045944">
    <property type="term" value="P:positive regulation of transcription by RNA polymerase II"/>
    <property type="evidence" value="ECO:0007669"/>
    <property type="project" value="TreeGrafter"/>
</dbReference>
<evidence type="ECO:0000256" key="6">
    <source>
        <dbReference type="ARBA" id="ARBA00023163"/>
    </source>
</evidence>
<evidence type="ECO:0000256" key="2">
    <source>
        <dbReference type="ARBA" id="ARBA00022723"/>
    </source>
</evidence>
<keyword evidence="6" id="KW-0804">Transcription</keyword>
<dbReference type="EMBL" id="JAUIQD010000005">
    <property type="protein sequence ID" value="KAK3349290.1"/>
    <property type="molecule type" value="Genomic_DNA"/>
</dbReference>
<dbReference type="Pfam" id="PF00649">
    <property type="entry name" value="Copper-fist"/>
    <property type="match status" value="1"/>
</dbReference>
<dbReference type="PROSITE" id="PS50073">
    <property type="entry name" value="COPPER_FIST_2"/>
    <property type="match status" value="1"/>
</dbReference>
<organism evidence="10 11">
    <name type="scientific">Lasiosphaeria hispida</name>
    <dbReference type="NCBI Taxonomy" id="260671"/>
    <lineage>
        <taxon>Eukaryota</taxon>
        <taxon>Fungi</taxon>
        <taxon>Dikarya</taxon>
        <taxon>Ascomycota</taxon>
        <taxon>Pezizomycotina</taxon>
        <taxon>Sordariomycetes</taxon>
        <taxon>Sordariomycetidae</taxon>
        <taxon>Sordariales</taxon>
        <taxon>Lasiosphaeriaceae</taxon>
        <taxon>Lasiosphaeria</taxon>
    </lineage>
</organism>
<dbReference type="InterPro" id="IPR051763">
    <property type="entry name" value="Copper_Homeo_Regul"/>
</dbReference>
<keyword evidence="3" id="KW-0862">Zinc</keyword>
<comment type="caution">
    <text evidence="10">The sequence shown here is derived from an EMBL/GenBank/DDBJ whole genome shotgun (WGS) entry which is preliminary data.</text>
</comment>
<dbReference type="GO" id="GO:0000978">
    <property type="term" value="F:RNA polymerase II cis-regulatory region sequence-specific DNA binding"/>
    <property type="evidence" value="ECO:0007669"/>
    <property type="project" value="TreeGrafter"/>
</dbReference>
<evidence type="ECO:0000256" key="4">
    <source>
        <dbReference type="ARBA" id="ARBA00023008"/>
    </source>
</evidence>
<feature type="region of interest" description="Disordered" evidence="8">
    <location>
        <begin position="185"/>
        <end position="224"/>
    </location>
</feature>
<dbReference type="Gene3D" id="3.90.430.10">
    <property type="entry name" value="Copper fist DNA-binding domain"/>
    <property type="match status" value="1"/>
</dbReference>
<reference evidence="10" key="2">
    <citation type="submission" date="2023-06" db="EMBL/GenBank/DDBJ databases">
        <authorList>
            <consortium name="Lawrence Berkeley National Laboratory"/>
            <person name="Haridas S."/>
            <person name="Hensen N."/>
            <person name="Bonometti L."/>
            <person name="Westerberg I."/>
            <person name="Brannstrom I.O."/>
            <person name="Guillou S."/>
            <person name="Cros-Aarteil S."/>
            <person name="Calhoun S."/>
            <person name="Kuo A."/>
            <person name="Mondo S."/>
            <person name="Pangilinan J."/>
            <person name="Riley R."/>
            <person name="Labutti K."/>
            <person name="Andreopoulos B."/>
            <person name="Lipzen A."/>
            <person name="Chen C."/>
            <person name="Yanf M."/>
            <person name="Daum C."/>
            <person name="Ng V."/>
            <person name="Clum A."/>
            <person name="Steindorff A."/>
            <person name="Ohm R."/>
            <person name="Martin F."/>
            <person name="Silar P."/>
            <person name="Natvig D."/>
            <person name="Lalanne C."/>
            <person name="Gautier V."/>
            <person name="Ament-Velasquez S.L."/>
            <person name="Kruys A."/>
            <person name="Hutchinson M.I."/>
            <person name="Powell A.J."/>
            <person name="Barry K."/>
            <person name="Miller A.N."/>
            <person name="Grigoriev I.V."/>
            <person name="Debuchy R."/>
            <person name="Gladieux P."/>
            <person name="Thoren M.H."/>
            <person name="Johannesson H."/>
        </authorList>
    </citation>
    <scope>NUCLEOTIDE SEQUENCE</scope>
    <source>
        <strain evidence="10">CBS 955.72</strain>
    </source>
</reference>
<keyword evidence="2" id="KW-0479">Metal-binding</keyword>
<dbReference type="FunFam" id="3.90.430.10:FF:000001">
    <property type="entry name" value="Copper fist DNA-binding protein"/>
    <property type="match status" value="1"/>
</dbReference>
<keyword evidence="5" id="KW-0805">Transcription regulation</keyword>
<dbReference type="SMART" id="SM00412">
    <property type="entry name" value="Cu_FIST"/>
    <property type="match status" value="1"/>
</dbReference>
<dbReference type="GO" id="GO:0006878">
    <property type="term" value="P:intracellular copper ion homeostasis"/>
    <property type="evidence" value="ECO:0007669"/>
    <property type="project" value="TreeGrafter"/>
</dbReference>
<protein>
    <recommendedName>
        <fullName evidence="9">Copper-fist domain-containing protein</fullName>
    </recommendedName>
</protein>
<evidence type="ECO:0000313" key="10">
    <source>
        <dbReference type="EMBL" id="KAK3349290.1"/>
    </source>
</evidence>
<dbReference type="PANTHER" id="PTHR28088">
    <property type="entry name" value="TRANSCRIPTIONAL ACTIVATOR HAA1-RELATED"/>
    <property type="match status" value="1"/>
</dbReference>
<feature type="region of interest" description="Disordered" evidence="8">
    <location>
        <begin position="98"/>
        <end position="157"/>
    </location>
</feature>
<evidence type="ECO:0000256" key="7">
    <source>
        <dbReference type="ARBA" id="ARBA00023242"/>
    </source>
</evidence>
<keyword evidence="4" id="KW-0186">Copper</keyword>
<dbReference type="GO" id="GO:0005634">
    <property type="term" value="C:nucleus"/>
    <property type="evidence" value="ECO:0007669"/>
    <property type="project" value="UniProtKB-SubCell"/>
</dbReference>
<keyword evidence="11" id="KW-1185">Reference proteome</keyword>
<gene>
    <name evidence="10" type="ORF">B0T25DRAFT_238582</name>
</gene>
<reference evidence="10" key="1">
    <citation type="journal article" date="2023" name="Mol. Phylogenet. Evol.">
        <title>Genome-scale phylogeny and comparative genomics of the fungal order Sordariales.</title>
        <authorList>
            <person name="Hensen N."/>
            <person name="Bonometti L."/>
            <person name="Westerberg I."/>
            <person name="Brannstrom I.O."/>
            <person name="Guillou S."/>
            <person name="Cros-Aarteil S."/>
            <person name="Calhoun S."/>
            <person name="Haridas S."/>
            <person name="Kuo A."/>
            <person name="Mondo S."/>
            <person name="Pangilinan J."/>
            <person name="Riley R."/>
            <person name="LaButti K."/>
            <person name="Andreopoulos B."/>
            <person name="Lipzen A."/>
            <person name="Chen C."/>
            <person name="Yan M."/>
            <person name="Daum C."/>
            <person name="Ng V."/>
            <person name="Clum A."/>
            <person name="Steindorff A."/>
            <person name="Ohm R.A."/>
            <person name="Martin F."/>
            <person name="Silar P."/>
            <person name="Natvig D.O."/>
            <person name="Lalanne C."/>
            <person name="Gautier V."/>
            <person name="Ament-Velasquez S.L."/>
            <person name="Kruys A."/>
            <person name="Hutchinson M.I."/>
            <person name="Powell A.J."/>
            <person name="Barry K."/>
            <person name="Miller A.N."/>
            <person name="Grigoriev I.V."/>
            <person name="Debuchy R."/>
            <person name="Gladieux P."/>
            <person name="Hiltunen Thoren M."/>
            <person name="Johannesson H."/>
        </authorList>
    </citation>
    <scope>NUCLEOTIDE SEQUENCE</scope>
    <source>
        <strain evidence="10">CBS 955.72</strain>
    </source>
</reference>
<feature type="compositionally biased region" description="Low complexity" evidence="8">
    <location>
        <begin position="190"/>
        <end position="213"/>
    </location>
</feature>
<feature type="compositionally biased region" description="Basic residues" evidence="8">
    <location>
        <begin position="145"/>
        <end position="155"/>
    </location>
</feature>
<sequence>MLIDGEKYACEACVRGHRVSNCQHHDRPLQHINKKGRPVSQCQHCRAMRKSRASHVKCDCGEKTHKCMHLKTTVDGHKDSCCCNHGGRCTCSHKKEPPHLDTVPESDSDRDVASQSKSSKGSSRSRRRANTASSDGLLAFDSNGHHRPTYKHAKASQKCGPYQLTRVNSMHSAGSLGNCSVDNLLQGTNTSDSRSSTGSPASSGSSDGMSQSQRRIKSEATSPLITGSSSFAQLNGQLPPLDLSGIKYPPYVPNSADFFGNISDHEQPMFSAGLSAASVDWSHYDGLDFAGKPADFAPSSYSQPQSYGGYDYTGSEQVPTLTTNTSTSGEVSEAEEILSNPLDEFDANYRNSTTGSGFNLGHAQTNILTADMSSLDFEDFRFIKAGNKFLPTPSSLAGDEPTMLTSSAAGFNGFASLDDDPAFWMSDYNSGLPITDSPTESNMASYWDGQ</sequence>
<dbReference type="GO" id="GO:0005507">
    <property type="term" value="F:copper ion binding"/>
    <property type="evidence" value="ECO:0007669"/>
    <property type="project" value="InterPro"/>
</dbReference>
<evidence type="ECO:0000259" key="9">
    <source>
        <dbReference type="PROSITE" id="PS50073"/>
    </source>
</evidence>
<evidence type="ECO:0000256" key="1">
    <source>
        <dbReference type="ARBA" id="ARBA00004123"/>
    </source>
</evidence>
<dbReference type="AlphaFoldDB" id="A0AAJ0HEG1"/>
<dbReference type="PANTHER" id="PTHR28088:SF5">
    <property type="entry name" value="TRANSCRIPTIONAL ACTIVATOR HAA1-RELATED"/>
    <property type="match status" value="1"/>
</dbReference>
<dbReference type="SMART" id="SM01090">
    <property type="entry name" value="Copper-fist"/>
    <property type="match status" value="1"/>
</dbReference>
<feature type="domain" description="Copper-fist" evidence="9">
    <location>
        <begin position="1"/>
        <end position="39"/>
    </location>
</feature>
<keyword evidence="7" id="KW-0539">Nucleus</keyword>
<dbReference type="SUPFAM" id="SSF57879">
    <property type="entry name" value="Zinc domain conserved in yeast copper-regulated transcription factors"/>
    <property type="match status" value="1"/>
</dbReference>
<dbReference type="InterPro" id="IPR001083">
    <property type="entry name" value="Cu_fist_DNA-bd_dom"/>
</dbReference>
<dbReference type="GO" id="GO:0006879">
    <property type="term" value="P:intracellular iron ion homeostasis"/>
    <property type="evidence" value="ECO:0007669"/>
    <property type="project" value="TreeGrafter"/>
</dbReference>
<evidence type="ECO:0000256" key="5">
    <source>
        <dbReference type="ARBA" id="ARBA00023015"/>
    </source>
</evidence>
<dbReference type="Proteomes" id="UP001275084">
    <property type="component" value="Unassembled WGS sequence"/>
</dbReference>
<comment type="subcellular location">
    <subcellularLocation>
        <location evidence="1">Nucleus</location>
    </subcellularLocation>
</comment>